<evidence type="ECO:0000313" key="6">
    <source>
        <dbReference type="Proteomes" id="UP000325577"/>
    </source>
</evidence>
<dbReference type="Gene3D" id="3.40.50.720">
    <property type="entry name" value="NAD(P)-binding Rossmann-like Domain"/>
    <property type="match status" value="1"/>
</dbReference>
<keyword evidence="2" id="KW-0521">NADP</keyword>
<sequence length="334" mass="36914">MSGKSKILIIGATGYIGKFIVEASAKSGHPTFALVRESTLSNPAKSKIIESFKNYGITFIHGDLYDHGSLVKAIKQVDVVISTVGHGQLADQVKIIAAIKEAGNVKRFFPSEFGNDVDRVHAVEPAKTAFGIKAQIRRAIEAEGIPYTYVSSNFFSGYFLPSLSQPGATAPPRDKVVILGDGNPKAIYNKEDDIATYTIKAVDDPRTLNKILYIRPAGNIYSFNELVSLWEKKIGKTLERTYVPEEQVLKNIQGILVRHDENLVIDKFYVVLILFFVVAEAPVPLNVILSIGHSVYVKGDHTNFEIEPSFGVEASELYPDVKYTTVDEFLNQFV</sequence>
<dbReference type="OrthoDB" id="419598at2759"/>
<dbReference type="EMBL" id="CM018039">
    <property type="protein sequence ID" value="KAA8536093.1"/>
    <property type="molecule type" value="Genomic_DNA"/>
</dbReference>
<evidence type="ECO:0000313" key="5">
    <source>
        <dbReference type="EMBL" id="KAA8536093.1"/>
    </source>
</evidence>
<comment type="similarity">
    <text evidence="1">Belongs to the NmrA-type oxidoreductase family. Isoflavone reductase subfamily.</text>
</comment>
<evidence type="ECO:0000259" key="4">
    <source>
        <dbReference type="Pfam" id="PF05368"/>
    </source>
</evidence>
<gene>
    <name evidence="5" type="ORF">F0562_028571</name>
</gene>
<dbReference type="Gene3D" id="3.90.25.10">
    <property type="entry name" value="UDP-galactose 4-epimerase, domain 1"/>
    <property type="match status" value="1"/>
</dbReference>
<dbReference type="InterPro" id="IPR036291">
    <property type="entry name" value="NAD(P)-bd_dom_sf"/>
</dbReference>
<dbReference type="InterPro" id="IPR008030">
    <property type="entry name" value="NmrA-like"/>
</dbReference>
<protein>
    <recommendedName>
        <fullName evidence="4">NmrA-like domain-containing protein</fullName>
    </recommendedName>
</protein>
<dbReference type="PANTHER" id="PTHR43349">
    <property type="entry name" value="PINORESINOL REDUCTASE-RELATED"/>
    <property type="match status" value="1"/>
</dbReference>
<feature type="domain" description="NmrA-like" evidence="4">
    <location>
        <begin position="4"/>
        <end position="330"/>
    </location>
</feature>
<dbReference type="AlphaFoldDB" id="A0A5J5AYJ9"/>
<evidence type="ECO:0000256" key="3">
    <source>
        <dbReference type="ARBA" id="ARBA00023002"/>
    </source>
</evidence>
<name>A0A5J5AYJ9_9ASTE</name>
<keyword evidence="6" id="KW-1185">Reference proteome</keyword>
<dbReference type="InterPro" id="IPR045312">
    <property type="entry name" value="PCBER-like"/>
</dbReference>
<accession>A0A5J5AYJ9</accession>
<organism evidence="5 6">
    <name type="scientific">Nyssa sinensis</name>
    <dbReference type="NCBI Taxonomy" id="561372"/>
    <lineage>
        <taxon>Eukaryota</taxon>
        <taxon>Viridiplantae</taxon>
        <taxon>Streptophyta</taxon>
        <taxon>Embryophyta</taxon>
        <taxon>Tracheophyta</taxon>
        <taxon>Spermatophyta</taxon>
        <taxon>Magnoliopsida</taxon>
        <taxon>eudicotyledons</taxon>
        <taxon>Gunneridae</taxon>
        <taxon>Pentapetalae</taxon>
        <taxon>asterids</taxon>
        <taxon>Cornales</taxon>
        <taxon>Nyssaceae</taxon>
        <taxon>Nyssa</taxon>
    </lineage>
</organism>
<dbReference type="PANTHER" id="PTHR43349:SF35">
    <property type="entry name" value="PHENYLCOUMARAN BENZYLIC ETHER REDUCTASE 1"/>
    <property type="match status" value="1"/>
</dbReference>
<dbReference type="GO" id="GO:0016491">
    <property type="term" value="F:oxidoreductase activity"/>
    <property type="evidence" value="ECO:0007669"/>
    <property type="project" value="UniProtKB-KW"/>
</dbReference>
<dbReference type="Pfam" id="PF05368">
    <property type="entry name" value="NmrA"/>
    <property type="match status" value="1"/>
</dbReference>
<dbReference type="CDD" id="cd05259">
    <property type="entry name" value="PCBER_SDR_a"/>
    <property type="match status" value="1"/>
</dbReference>
<evidence type="ECO:0000256" key="1">
    <source>
        <dbReference type="ARBA" id="ARBA00005725"/>
    </source>
</evidence>
<keyword evidence="3" id="KW-0560">Oxidoreductase</keyword>
<dbReference type="SUPFAM" id="SSF51735">
    <property type="entry name" value="NAD(P)-binding Rossmann-fold domains"/>
    <property type="match status" value="1"/>
</dbReference>
<dbReference type="Proteomes" id="UP000325577">
    <property type="component" value="Linkage Group LG16"/>
</dbReference>
<evidence type="ECO:0000256" key="2">
    <source>
        <dbReference type="ARBA" id="ARBA00022857"/>
    </source>
</evidence>
<proteinExistence type="inferred from homology"/>
<dbReference type="InterPro" id="IPR050608">
    <property type="entry name" value="NmrA-type/Isoflavone_red_sf"/>
</dbReference>
<reference evidence="5 6" key="1">
    <citation type="submission" date="2019-09" db="EMBL/GenBank/DDBJ databases">
        <title>A chromosome-level genome assembly of the Chinese tupelo Nyssa sinensis.</title>
        <authorList>
            <person name="Yang X."/>
            <person name="Kang M."/>
            <person name="Yang Y."/>
            <person name="Xiong H."/>
            <person name="Wang M."/>
            <person name="Zhang Z."/>
            <person name="Wang Z."/>
            <person name="Wu H."/>
            <person name="Ma T."/>
            <person name="Liu J."/>
            <person name="Xi Z."/>
        </authorList>
    </citation>
    <scope>NUCLEOTIDE SEQUENCE [LARGE SCALE GENOMIC DNA]</scope>
    <source>
        <strain evidence="5">J267</strain>
        <tissue evidence="5">Leaf</tissue>
    </source>
</reference>